<evidence type="ECO:0000313" key="2">
    <source>
        <dbReference type="Proteomes" id="UP001150924"/>
    </source>
</evidence>
<dbReference type="AlphaFoldDB" id="A0A9X3EQU5"/>
<dbReference type="Gene3D" id="3.50.50.60">
    <property type="entry name" value="FAD/NAD(P)-binding domain"/>
    <property type="match status" value="1"/>
</dbReference>
<dbReference type="InterPro" id="IPR036188">
    <property type="entry name" value="FAD/NAD-bd_sf"/>
</dbReference>
<protein>
    <submittedName>
        <fullName evidence="1">Uncharacterized protein</fullName>
    </submittedName>
</protein>
<reference evidence="1" key="1">
    <citation type="submission" date="2022-11" db="EMBL/GenBank/DDBJ databases">
        <title>Minimal conservation of predation-associated metabolite biosynthetic gene clusters underscores biosynthetic potential of Myxococcota including descriptions for ten novel species: Archangium lansinium sp. nov., Myxococcus landrumus sp. nov., Nannocystis bai.</title>
        <authorList>
            <person name="Ahearne A."/>
            <person name="Stevens C."/>
            <person name="Phillips K."/>
        </authorList>
    </citation>
    <scope>NUCLEOTIDE SEQUENCE</scope>
    <source>
        <strain evidence="1">Na p29</strain>
    </source>
</reference>
<sequence length="70" mass="7209">MGSLVRVRSPASSSSRFAAERVGTYDVIVIGGRPAGLGAALVLGRSDRDVLGCEELAEGVRRGSPAPRAK</sequence>
<proteinExistence type="predicted"/>
<dbReference type="EMBL" id="JAPNKE010000002">
    <property type="protein sequence ID" value="MCY1008599.1"/>
    <property type="molecule type" value="Genomic_DNA"/>
</dbReference>
<accession>A0A9X3EQU5</accession>
<dbReference type="RefSeq" id="WP_267771201.1">
    <property type="nucleotide sequence ID" value="NZ_JAPNKE010000002.1"/>
</dbReference>
<name>A0A9X3EQU5_9BACT</name>
<comment type="caution">
    <text evidence="1">The sequence shown here is derived from an EMBL/GenBank/DDBJ whole genome shotgun (WGS) entry which is preliminary data.</text>
</comment>
<dbReference type="SUPFAM" id="SSF51905">
    <property type="entry name" value="FAD/NAD(P)-binding domain"/>
    <property type="match status" value="1"/>
</dbReference>
<organism evidence="1 2">
    <name type="scientific">Nannocystis pusilla</name>
    <dbReference type="NCBI Taxonomy" id="889268"/>
    <lineage>
        <taxon>Bacteria</taxon>
        <taxon>Pseudomonadati</taxon>
        <taxon>Myxococcota</taxon>
        <taxon>Polyangia</taxon>
        <taxon>Nannocystales</taxon>
        <taxon>Nannocystaceae</taxon>
        <taxon>Nannocystis</taxon>
    </lineage>
</organism>
<evidence type="ECO:0000313" key="1">
    <source>
        <dbReference type="EMBL" id="MCY1008599.1"/>
    </source>
</evidence>
<dbReference type="Proteomes" id="UP001150924">
    <property type="component" value="Unassembled WGS sequence"/>
</dbReference>
<gene>
    <name evidence="1" type="ORF">OV079_24160</name>
</gene>
<keyword evidence="2" id="KW-1185">Reference proteome</keyword>